<comment type="caution">
    <text evidence="1">The sequence shown here is derived from an EMBL/GenBank/DDBJ whole genome shotgun (WGS) entry which is preliminary data.</text>
</comment>
<dbReference type="HOGENOM" id="CLU_2454660_0_0_1"/>
<dbReference type="EMBL" id="AACS02000003">
    <property type="protein sequence ID" value="EFI28057.1"/>
    <property type="molecule type" value="Genomic_DNA"/>
</dbReference>
<reference evidence="1 2" key="1">
    <citation type="journal article" date="2010" name="Proc. Natl. Acad. Sci. U.S.A.">
        <title>Insights into evolution of multicellular fungi from the assembled chromosomes of the mushroom Coprinopsis cinerea (Coprinus cinereus).</title>
        <authorList>
            <person name="Stajich J.E."/>
            <person name="Wilke S.K."/>
            <person name="Ahren D."/>
            <person name="Au C.H."/>
            <person name="Birren B.W."/>
            <person name="Borodovsky M."/>
            <person name="Burns C."/>
            <person name="Canback B."/>
            <person name="Casselton L.A."/>
            <person name="Cheng C.K."/>
            <person name="Deng J."/>
            <person name="Dietrich F.S."/>
            <person name="Fargo D.C."/>
            <person name="Farman M.L."/>
            <person name="Gathman A.C."/>
            <person name="Goldberg J."/>
            <person name="Guigo R."/>
            <person name="Hoegger P.J."/>
            <person name="Hooker J.B."/>
            <person name="Huggins A."/>
            <person name="James T.Y."/>
            <person name="Kamada T."/>
            <person name="Kilaru S."/>
            <person name="Kodira C."/>
            <person name="Kues U."/>
            <person name="Kupfer D."/>
            <person name="Kwan H.S."/>
            <person name="Lomsadze A."/>
            <person name="Li W."/>
            <person name="Lilly W.W."/>
            <person name="Ma L.J."/>
            <person name="Mackey A.J."/>
            <person name="Manning G."/>
            <person name="Martin F."/>
            <person name="Muraguchi H."/>
            <person name="Natvig D.O."/>
            <person name="Palmerini H."/>
            <person name="Ramesh M.A."/>
            <person name="Rehmeyer C.J."/>
            <person name="Roe B.A."/>
            <person name="Shenoy N."/>
            <person name="Stanke M."/>
            <person name="Ter-Hovhannisyan V."/>
            <person name="Tunlid A."/>
            <person name="Velagapudi R."/>
            <person name="Vision T.J."/>
            <person name="Zeng Q."/>
            <person name="Zolan M.E."/>
            <person name="Pukkila P.J."/>
        </authorList>
    </citation>
    <scope>NUCLEOTIDE SEQUENCE [LARGE SCALE GENOMIC DNA]</scope>
    <source>
        <strain evidence="2">Okayama-7 / 130 / ATCC MYA-4618 / FGSC 9003</strain>
    </source>
</reference>
<dbReference type="RefSeq" id="XP_002911551.1">
    <property type="nucleotide sequence ID" value="XM_002911505.1"/>
</dbReference>
<dbReference type="Proteomes" id="UP000001861">
    <property type="component" value="Unassembled WGS sequence"/>
</dbReference>
<evidence type="ECO:0000313" key="1">
    <source>
        <dbReference type="EMBL" id="EFI28057.1"/>
    </source>
</evidence>
<protein>
    <submittedName>
        <fullName evidence="1">Uncharacterized protein</fullName>
    </submittedName>
</protein>
<proteinExistence type="predicted"/>
<dbReference type="VEuPathDB" id="FungiDB:CC1G_14083"/>
<name>D6RLA1_COPC7</name>
<dbReference type="InParanoid" id="D6RLA1"/>
<dbReference type="KEGG" id="cci:CC1G_14083"/>
<dbReference type="AlphaFoldDB" id="D6RLA1"/>
<keyword evidence="2" id="KW-1185">Reference proteome</keyword>
<sequence length="89" mass="10077">MREMRDDSELDVTSVGRSQIAVASSFRPSSCPPSFIFNQPPAANCLPSVITPILRFRNLYARFTTIARITHQYPSFFTIALKLVQTRNL</sequence>
<evidence type="ECO:0000313" key="2">
    <source>
        <dbReference type="Proteomes" id="UP000001861"/>
    </source>
</evidence>
<accession>D6RLA1</accession>
<dbReference type="GeneID" id="9379678"/>
<gene>
    <name evidence="1" type="ORF">CC1G_14083</name>
</gene>
<organism evidence="1 2">
    <name type="scientific">Coprinopsis cinerea (strain Okayama-7 / 130 / ATCC MYA-4618 / FGSC 9003)</name>
    <name type="common">Inky cap fungus</name>
    <name type="synonym">Hormographiella aspergillata</name>
    <dbReference type="NCBI Taxonomy" id="240176"/>
    <lineage>
        <taxon>Eukaryota</taxon>
        <taxon>Fungi</taxon>
        <taxon>Dikarya</taxon>
        <taxon>Basidiomycota</taxon>
        <taxon>Agaricomycotina</taxon>
        <taxon>Agaricomycetes</taxon>
        <taxon>Agaricomycetidae</taxon>
        <taxon>Agaricales</taxon>
        <taxon>Agaricineae</taxon>
        <taxon>Psathyrellaceae</taxon>
        <taxon>Coprinopsis</taxon>
    </lineage>
</organism>